<accession>A0A1G6ZGU8</accession>
<dbReference type="InterPro" id="IPR026875">
    <property type="entry name" value="PHydrolase_assoc_dom"/>
</dbReference>
<name>A0A1G6ZGU8_9PROT</name>
<dbReference type="NCBIfam" id="TIGR01353">
    <property type="entry name" value="dGTP_triPase"/>
    <property type="match status" value="1"/>
</dbReference>
<dbReference type="Pfam" id="PF01966">
    <property type="entry name" value="HD"/>
    <property type="match status" value="1"/>
</dbReference>
<dbReference type="PROSITE" id="PS51831">
    <property type="entry name" value="HD"/>
    <property type="match status" value="1"/>
</dbReference>
<reference evidence="4 5" key="1">
    <citation type="submission" date="2016-10" db="EMBL/GenBank/DDBJ databases">
        <authorList>
            <person name="de Groot N.N."/>
        </authorList>
    </citation>
    <scope>NUCLEOTIDE SEQUENCE [LARGE SCALE GENOMIC DNA]</scope>
    <source>
        <strain evidence="4 5">CPCC 100156</strain>
    </source>
</reference>
<evidence type="ECO:0000256" key="2">
    <source>
        <dbReference type="HAMAP-Rule" id="MF_01212"/>
    </source>
</evidence>
<dbReference type="RefSeq" id="WP_090561844.1">
    <property type="nucleotide sequence ID" value="NZ_FMXZ01000002.1"/>
</dbReference>
<evidence type="ECO:0000313" key="4">
    <source>
        <dbReference type="EMBL" id="SDE01682.1"/>
    </source>
</evidence>
<dbReference type="Proteomes" id="UP000198925">
    <property type="component" value="Unassembled WGS sequence"/>
</dbReference>
<dbReference type="SMART" id="SM00471">
    <property type="entry name" value="HDc"/>
    <property type="match status" value="1"/>
</dbReference>
<dbReference type="PANTHER" id="PTHR11373:SF32">
    <property type="entry name" value="DEOXYGUANOSINETRIPHOSPHATE TRIPHOSPHOHYDROLASE"/>
    <property type="match status" value="1"/>
</dbReference>
<comment type="similarity">
    <text evidence="2">Belongs to the dGTPase family. Type 2 subfamily.</text>
</comment>
<feature type="domain" description="HD" evidence="3">
    <location>
        <begin position="65"/>
        <end position="241"/>
    </location>
</feature>
<dbReference type="EMBL" id="FMZX01000016">
    <property type="protein sequence ID" value="SDE01682.1"/>
    <property type="molecule type" value="Genomic_DNA"/>
</dbReference>
<gene>
    <name evidence="4" type="ORF">SAMN04487779_101692</name>
</gene>
<dbReference type="STRING" id="938405.SAMN02927895_01204"/>
<dbReference type="InterPro" id="IPR006261">
    <property type="entry name" value="dGTPase"/>
</dbReference>
<proteinExistence type="inferred from homology"/>
<dbReference type="InterPro" id="IPR006674">
    <property type="entry name" value="HD_domain"/>
</dbReference>
<dbReference type="GO" id="GO:0008832">
    <property type="term" value="F:dGTPase activity"/>
    <property type="evidence" value="ECO:0007669"/>
    <property type="project" value="TreeGrafter"/>
</dbReference>
<dbReference type="InterPro" id="IPR050135">
    <property type="entry name" value="dGTPase-like"/>
</dbReference>
<dbReference type="Pfam" id="PF13286">
    <property type="entry name" value="HD_assoc"/>
    <property type="match status" value="1"/>
</dbReference>
<keyword evidence="1 2" id="KW-0378">Hydrolase</keyword>
<evidence type="ECO:0000256" key="1">
    <source>
        <dbReference type="ARBA" id="ARBA00022801"/>
    </source>
</evidence>
<evidence type="ECO:0000259" key="3">
    <source>
        <dbReference type="PROSITE" id="PS51831"/>
    </source>
</evidence>
<keyword evidence="5" id="KW-1185">Reference proteome</keyword>
<dbReference type="OrthoDB" id="9803619at2"/>
<dbReference type="InterPro" id="IPR023023">
    <property type="entry name" value="dNTPase_2"/>
</dbReference>
<organism evidence="4 5">
    <name type="scientific">Belnapia rosea</name>
    <dbReference type="NCBI Taxonomy" id="938405"/>
    <lineage>
        <taxon>Bacteria</taxon>
        <taxon>Pseudomonadati</taxon>
        <taxon>Pseudomonadota</taxon>
        <taxon>Alphaproteobacteria</taxon>
        <taxon>Acetobacterales</taxon>
        <taxon>Roseomonadaceae</taxon>
        <taxon>Belnapia</taxon>
    </lineage>
</organism>
<sequence>MCFDDPSSLKYFEVRRIKNDGNRHNDVRSPFQRDRARIVHSSAFRRLQGKTQVMGVGEGDYHRTRLTHSIECAQIGQGILDVLVRKKMELMGEDFVWLPDRDLVEAACFAHDLGHPPFGHGGERALHAQMVAAGGFEGNGQTLRIISKLEKYGERNSGINPTRRLILSILKYPIIYNDFPLDNVHPPKCYFNEEKDVVDWALAGFDKEEVKRFVEKDEQGKAKHKTLDCSIMDCADDIAYGIHDIEDIIARNLVQRNEISQALYNAFKEVNYSLEVGAEKITADSIESGLYKDSYSRKQTISKLVNIMITSARIEPVKGFQHPLLKYKVKLGDCETKLLKKLKKISFELVVEKAKVQQLERRGQKIVQDVYCTLLSDPEKLIPSSSWANGEIDCSVSRRVCDYVAGMTDGYAEKVYRRLFLPGFGSSSDEL</sequence>
<dbReference type="AlphaFoldDB" id="A0A1G6ZGU8"/>
<dbReference type="SUPFAM" id="SSF109604">
    <property type="entry name" value="HD-domain/PDEase-like"/>
    <property type="match status" value="1"/>
</dbReference>
<dbReference type="HAMAP" id="MF_01212">
    <property type="entry name" value="dGTPase_type2"/>
    <property type="match status" value="1"/>
</dbReference>
<dbReference type="NCBIfam" id="NF041026">
    <property type="entry name" value="antiphage_dGTPase"/>
    <property type="match status" value="1"/>
</dbReference>
<dbReference type="PANTHER" id="PTHR11373">
    <property type="entry name" value="DEOXYNUCLEOSIDE TRIPHOSPHATE TRIPHOSPHOHYDROLASE"/>
    <property type="match status" value="1"/>
</dbReference>
<dbReference type="InterPro" id="IPR003607">
    <property type="entry name" value="HD/PDEase_dom"/>
</dbReference>
<dbReference type="Gene3D" id="1.10.3210.10">
    <property type="entry name" value="Hypothetical protein af1432"/>
    <property type="match status" value="1"/>
</dbReference>
<protein>
    <recommendedName>
        <fullName evidence="2">Deoxyguanosinetriphosphate triphosphohydrolase-like protein</fullName>
    </recommendedName>
</protein>
<dbReference type="GO" id="GO:0006203">
    <property type="term" value="P:dGTP catabolic process"/>
    <property type="evidence" value="ECO:0007669"/>
    <property type="project" value="TreeGrafter"/>
</dbReference>
<evidence type="ECO:0000313" key="5">
    <source>
        <dbReference type="Proteomes" id="UP000198925"/>
    </source>
</evidence>
<dbReference type="NCBIfam" id="NF003701">
    <property type="entry name" value="PRK05318.1"/>
    <property type="match status" value="1"/>
</dbReference>
<dbReference type="CDD" id="cd00077">
    <property type="entry name" value="HDc"/>
    <property type="match status" value="1"/>
</dbReference>